<dbReference type="Proteomes" id="UP000008229">
    <property type="component" value="Chromosome"/>
</dbReference>
<protein>
    <submittedName>
        <fullName evidence="2">Xylose isomerase domain protein TIM barrel</fullName>
    </submittedName>
</protein>
<dbReference type="HOGENOM" id="CLU_1026311_0_0_11"/>
<dbReference type="eggNOG" id="COG1082">
    <property type="taxonomic scope" value="Bacteria"/>
</dbReference>
<dbReference type="InterPro" id="IPR050312">
    <property type="entry name" value="IolE/XylAMocC-like"/>
</dbReference>
<dbReference type="KEGG" id="cwo:Cwoe_5062"/>
<name>D3FD81_CONWI</name>
<keyword evidence="3" id="KW-1185">Reference proteome</keyword>
<dbReference type="RefSeq" id="WP_012936524.1">
    <property type="nucleotide sequence ID" value="NC_013739.1"/>
</dbReference>
<dbReference type="OrthoDB" id="9779184at2"/>
<keyword evidence="2" id="KW-0413">Isomerase</keyword>
<sequence length="286" mass="30937">MTDQKRPLAERLSCADSTFPRLSHETALRVIGDLGIAAVDVCVFAGSDHTPPADVVADPPAAADRVRRRLERCELAVADVFAILGSEFDELAVNHPDAQVRAQSLDCYRAVLDFARRLGAPGVTLLPGMPFDGVDADVGLALAAAELQRRAELAAEAGLRLAIEPHYQSIAETPARTLDLIGQAPDVTLALDHSHFVFQGFAQAEADALIPHAAHVHLRQAAPGVMQTRTGEGAIDFRALRDRLDADGYDGFLALEYQWEEWLDCTRVDCIAETAALRDLLLKETA</sequence>
<evidence type="ECO:0000313" key="3">
    <source>
        <dbReference type="Proteomes" id="UP000008229"/>
    </source>
</evidence>
<dbReference type="AlphaFoldDB" id="D3FD81"/>
<reference evidence="2 3" key="1">
    <citation type="journal article" date="2010" name="Stand. Genomic Sci.">
        <title>Complete genome sequence of Conexibacter woesei type strain (ID131577).</title>
        <authorList>
            <person name="Pukall R."/>
            <person name="Lapidus A."/>
            <person name="Glavina Del Rio T."/>
            <person name="Copeland A."/>
            <person name="Tice H."/>
            <person name="Cheng J.-F."/>
            <person name="Lucas S."/>
            <person name="Chen F."/>
            <person name="Nolan M."/>
            <person name="Bruce D."/>
            <person name="Goodwin L."/>
            <person name="Pitluck S."/>
            <person name="Mavromatis K."/>
            <person name="Ivanova N."/>
            <person name="Ovchinnikova G."/>
            <person name="Pati A."/>
            <person name="Chen A."/>
            <person name="Palaniappan K."/>
            <person name="Land M."/>
            <person name="Hauser L."/>
            <person name="Chang Y.-J."/>
            <person name="Jeffries C.D."/>
            <person name="Chain P."/>
            <person name="Meincke L."/>
            <person name="Sims D."/>
            <person name="Brettin T."/>
            <person name="Detter J.C."/>
            <person name="Rohde M."/>
            <person name="Goeker M."/>
            <person name="Bristow J."/>
            <person name="Eisen J.A."/>
            <person name="Markowitz V."/>
            <person name="Kyrpides N.C."/>
            <person name="Klenk H.-P."/>
            <person name="Hugenholtz P."/>
        </authorList>
    </citation>
    <scope>NUCLEOTIDE SEQUENCE [LARGE SCALE GENOMIC DNA]</scope>
    <source>
        <strain evidence="3">DSM 14684 / CIP 108061 / JCM 11494 / NBRC 100937 / ID131577</strain>
    </source>
</reference>
<reference evidence="3" key="2">
    <citation type="submission" date="2010-01" db="EMBL/GenBank/DDBJ databases">
        <title>The complete genome of Conexibacter woesei DSM 14684.</title>
        <authorList>
            <consortium name="US DOE Joint Genome Institute (JGI-PGF)"/>
            <person name="Lucas S."/>
            <person name="Copeland A."/>
            <person name="Lapidus A."/>
            <person name="Glavina del Rio T."/>
            <person name="Dalin E."/>
            <person name="Tice H."/>
            <person name="Bruce D."/>
            <person name="Goodwin L."/>
            <person name="Pitluck S."/>
            <person name="Kyrpides N."/>
            <person name="Mavromatis K."/>
            <person name="Ivanova N."/>
            <person name="Mikhailova N."/>
            <person name="Chertkov O."/>
            <person name="Brettin T."/>
            <person name="Detter J.C."/>
            <person name="Han C."/>
            <person name="Larimer F."/>
            <person name="Land M."/>
            <person name="Hauser L."/>
            <person name="Markowitz V."/>
            <person name="Cheng J.-F."/>
            <person name="Hugenholtz P."/>
            <person name="Woyke T."/>
            <person name="Wu D."/>
            <person name="Pukall R."/>
            <person name="Steenblock K."/>
            <person name="Schneider S."/>
            <person name="Klenk H.-P."/>
            <person name="Eisen J.A."/>
        </authorList>
    </citation>
    <scope>NUCLEOTIDE SEQUENCE [LARGE SCALE GENOMIC DNA]</scope>
    <source>
        <strain evidence="3">DSM 14684 / CIP 108061 / JCM 11494 / NBRC 100937 / ID131577</strain>
    </source>
</reference>
<dbReference type="InterPro" id="IPR036237">
    <property type="entry name" value="Xyl_isomerase-like_sf"/>
</dbReference>
<feature type="domain" description="Xylose isomerase-like TIM barrel" evidence="1">
    <location>
        <begin position="33"/>
        <end position="261"/>
    </location>
</feature>
<accession>D3FD81</accession>
<dbReference type="EMBL" id="CP001854">
    <property type="protein sequence ID" value="ADB53473.1"/>
    <property type="molecule type" value="Genomic_DNA"/>
</dbReference>
<dbReference type="PANTHER" id="PTHR12110:SF53">
    <property type="entry name" value="BLR5974 PROTEIN"/>
    <property type="match status" value="1"/>
</dbReference>
<dbReference type="STRING" id="469383.Cwoe_5062"/>
<evidence type="ECO:0000313" key="2">
    <source>
        <dbReference type="EMBL" id="ADB53473.1"/>
    </source>
</evidence>
<evidence type="ECO:0000259" key="1">
    <source>
        <dbReference type="Pfam" id="PF01261"/>
    </source>
</evidence>
<dbReference type="SUPFAM" id="SSF51658">
    <property type="entry name" value="Xylose isomerase-like"/>
    <property type="match status" value="1"/>
</dbReference>
<dbReference type="PANTHER" id="PTHR12110">
    <property type="entry name" value="HYDROXYPYRUVATE ISOMERASE"/>
    <property type="match status" value="1"/>
</dbReference>
<dbReference type="GO" id="GO:0016853">
    <property type="term" value="F:isomerase activity"/>
    <property type="evidence" value="ECO:0007669"/>
    <property type="project" value="UniProtKB-KW"/>
</dbReference>
<organism evidence="2 3">
    <name type="scientific">Conexibacter woesei (strain DSM 14684 / CCUG 47730 / CIP 108061 / JCM 11494 / NBRC 100937 / ID131577)</name>
    <dbReference type="NCBI Taxonomy" id="469383"/>
    <lineage>
        <taxon>Bacteria</taxon>
        <taxon>Bacillati</taxon>
        <taxon>Actinomycetota</taxon>
        <taxon>Thermoleophilia</taxon>
        <taxon>Solirubrobacterales</taxon>
        <taxon>Conexibacteraceae</taxon>
        <taxon>Conexibacter</taxon>
    </lineage>
</organism>
<dbReference type="Pfam" id="PF01261">
    <property type="entry name" value="AP_endonuc_2"/>
    <property type="match status" value="1"/>
</dbReference>
<dbReference type="Gene3D" id="3.20.20.150">
    <property type="entry name" value="Divalent-metal-dependent TIM barrel enzymes"/>
    <property type="match status" value="1"/>
</dbReference>
<gene>
    <name evidence="2" type="ordered locus">Cwoe_5062</name>
</gene>
<proteinExistence type="predicted"/>
<dbReference type="InterPro" id="IPR013022">
    <property type="entry name" value="Xyl_isomerase-like_TIM-brl"/>
</dbReference>